<accession>A0A9P4WGS6</accession>
<organism evidence="2 3">
    <name type="scientific">Didymella heteroderae</name>
    <dbReference type="NCBI Taxonomy" id="1769908"/>
    <lineage>
        <taxon>Eukaryota</taxon>
        <taxon>Fungi</taxon>
        <taxon>Dikarya</taxon>
        <taxon>Ascomycota</taxon>
        <taxon>Pezizomycotina</taxon>
        <taxon>Dothideomycetes</taxon>
        <taxon>Pleosporomycetidae</taxon>
        <taxon>Pleosporales</taxon>
        <taxon>Pleosporineae</taxon>
        <taxon>Didymellaceae</taxon>
        <taxon>Didymella</taxon>
    </lineage>
</organism>
<evidence type="ECO:0000313" key="2">
    <source>
        <dbReference type="EMBL" id="KAF3031979.1"/>
    </source>
</evidence>
<dbReference type="GO" id="GO:0003700">
    <property type="term" value="F:DNA-binding transcription factor activity"/>
    <property type="evidence" value="ECO:0007669"/>
    <property type="project" value="TreeGrafter"/>
</dbReference>
<dbReference type="GO" id="GO:0005634">
    <property type="term" value="C:nucleus"/>
    <property type="evidence" value="ECO:0007669"/>
    <property type="project" value="TreeGrafter"/>
</dbReference>
<dbReference type="InterPro" id="IPR029790">
    <property type="entry name" value="EFG1/Phd1/StuA"/>
</dbReference>
<gene>
    <name evidence="2" type="ORF">E8E12_002582</name>
</gene>
<dbReference type="Gene3D" id="3.10.260.10">
    <property type="entry name" value="Transcription regulator HTH, APSES-type DNA-binding domain"/>
    <property type="match status" value="1"/>
</dbReference>
<evidence type="ECO:0000313" key="3">
    <source>
        <dbReference type="Proteomes" id="UP000758155"/>
    </source>
</evidence>
<sequence length="134" mass="14834">MAADINESAVISAFAQVPAQHSIQFNRTGQVEPPRIKPYVTATFWKAEDCRVFEVEANGVLVARRGDNDMINGTKLLKVASVSRGRRAATLKGEKIKDVITSGKVQYRGVWIPLESALVIANELLIKECMYPLF</sequence>
<name>A0A9P4WGS6_9PLEO</name>
<dbReference type="PANTHER" id="PTHR47792:SF1">
    <property type="entry name" value="PROTEIN SOK2-RELATED"/>
    <property type="match status" value="1"/>
</dbReference>
<proteinExistence type="predicted"/>
<comment type="caution">
    <text evidence="2">The sequence shown here is derived from an EMBL/GenBank/DDBJ whole genome shotgun (WGS) entry which is preliminary data.</text>
</comment>
<dbReference type="OrthoDB" id="5407653at2759"/>
<evidence type="ECO:0000259" key="1">
    <source>
        <dbReference type="PROSITE" id="PS51299"/>
    </source>
</evidence>
<reference evidence="2" key="1">
    <citation type="submission" date="2019-04" db="EMBL/GenBank/DDBJ databases">
        <title>Sequencing of skin fungus with MAO and IRED activity.</title>
        <authorList>
            <person name="Marsaioli A.J."/>
            <person name="Bonatto J.M.C."/>
            <person name="Reis Junior O."/>
        </authorList>
    </citation>
    <scope>NUCLEOTIDE SEQUENCE</scope>
    <source>
        <strain evidence="2">28M1</strain>
    </source>
</reference>
<dbReference type="GO" id="GO:0043565">
    <property type="term" value="F:sequence-specific DNA binding"/>
    <property type="evidence" value="ECO:0007669"/>
    <property type="project" value="TreeGrafter"/>
</dbReference>
<feature type="domain" description="HTH APSES-type" evidence="1">
    <location>
        <begin position="39"/>
        <end position="134"/>
    </location>
</feature>
<dbReference type="GO" id="GO:0045944">
    <property type="term" value="P:positive regulation of transcription by RNA polymerase II"/>
    <property type="evidence" value="ECO:0007669"/>
    <property type="project" value="TreeGrafter"/>
</dbReference>
<dbReference type="PANTHER" id="PTHR47792">
    <property type="entry name" value="PROTEIN SOK2-RELATED"/>
    <property type="match status" value="1"/>
</dbReference>
<dbReference type="AlphaFoldDB" id="A0A9P4WGS6"/>
<protein>
    <recommendedName>
        <fullName evidence="1">HTH APSES-type domain-containing protein</fullName>
    </recommendedName>
</protein>
<dbReference type="InterPro" id="IPR003163">
    <property type="entry name" value="Tscrpt_reg_HTH_APSES-type"/>
</dbReference>
<dbReference type="PROSITE" id="PS51299">
    <property type="entry name" value="HTH_APSES"/>
    <property type="match status" value="1"/>
</dbReference>
<dbReference type="EMBL" id="SWKV01000115">
    <property type="protein sequence ID" value="KAF3031979.1"/>
    <property type="molecule type" value="Genomic_DNA"/>
</dbReference>
<dbReference type="SUPFAM" id="SSF54616">
    <property type="entry name" value="DNA-binding domain of Mlu1-box binding protein MBP1"/>
    <property type="match status" value="1"/>
</dbReference>
<keyword evidence="3" id="KW-1185">Reference proteome</keyword>
<dbReference type="Proteomes" id="UP000758155">
    <property type="component" value="Unassembled WGS sequence"/>
</dbReference>
<dbReference type="InterPro" id="IPR036887">
    <property type="entry name" value="HTH_APSES_sf"/>
</dbReference>